<dbReference type="Gene3D" id="3.40.50.1820">
    <property type="entry name" value="alpha/beta hydrolase"/>
    <property type="match status" value="1"/>
</dbReference>
<dbReference type="InterPro" id="IPR029058">
    <property type="entry name" value="AB_hydrolase_fold"/>
</dbReference>
<dbReference type="InterPro" id="IPR001375">
    <property type="entry name" value="Peptidase_S9_cat"/>
</dbReference>
<name>A0AAE0KJB2_9PEZI</name>
<dbReference type="GO" id="GO:0006508">
    <property type="term" value="P:proteolysis"/>
    <property type="evidence" value="ECO:0007669"/>
    <property type="project" value="InterPro"/>
</dbReference>
<evidence type="ECO:0000313" key="3">
    <source>
        <dbReference type="Proteomes" id="UP001285441"/>
    </source>
</evidence>
<dbReference type="PANTHER" id="PTHR43056:SF5">
    <property type="entry name" value="PEPTIDASE S9 PROLYL OLIGOPEPTIDASE CATALYTIC DOMAIN-CONTAINING PROTEIN"/>
    <property type="match status" value="1"/>
</dbReference>
<organism evidence="2 3">
    <name type="scientific">Podospora didyma</name>
    <dbReference type="NCBI Taxonomy" id="330526"/>
    <lineage>
        <taxon>Eukaryota</taxon>
        <taxon>Fungi</taxon>
        <taxon>Dikarya</taxon>
        <taxon>Ascomycota</taxon>
        <taxon>Pezizomycotina</taxon>
        <taxon>Sordariomycetes</taxon>
        <taxon>Sordariomycetidae</taxon>
        <taxon>Sordariales</taxon>
        <taxon>Podosporaceae</taxon>
        <taxon>Podospora</taxon>
    </lineage>
</organism>
<proteinExistence type="predicted"/>
<feature type="domain" description="Peptidase S9 prolyl oligopeptidase catalytic" evidence="1">
    <location>
        <begin position="454"/>
        <end position="653"/>
    </location>
</feature>
<accession>A0AAE0KJB2</accession>
<evidence type="ECO:0000313" key="2">
    <source>
        <dbReference type="EMBL" id="KAK3377553.1"/>
    </source>
</evidence>
<comment type="caution">
    <text evidence="2">The sequence shown here is derived from an EMBL/GenBank/DDBJ whole genome shotgun (WGS) entry which is preliminary data.</text>
</comment>
<dbReference type="InterPro" id="IPR011042">
    <property type="entry name" value="6-blade_b-propeller_TolB-like"/>
</dbReference>
<dbReference type="Proteomes" id="UP001285441">
    <property type="component" value="Unassembled WGS sequence"/>
</dbReference>
<dbReference type="EMBL" id="JAULSW010000006">
    <property type="protein sequence ID" value="KAK3377553.1"/>
    <property type="molecule type" value="Genomic_DNA"/>
</dbReference>
<keyword evidence="3" id="KW-1185">Reference proteome</keyword>
<sequence length="672" mass="74269">MAIKKIVPYGNWESTISAETATAGSRALNTPRACPKTKRAFFIESRTDGTNGIVELTHDGTKHVLPDEFSASSIVYEYGGMPYAVVPGDNKLRIIFSDSANKTLSLLDVDSGTVELILASPTLRYADFDCHPKISDGSEEHAWVVAIEEDHINPKPADVKNYVVAINLVTKEVKRAVEGADFYTYPRFSPDGEQLAWLQWSHPDLPFRGVKLYLGDFDSSCGKLLSSARHVAGDEGDSIAEPRWSPGGQLYFCSDKSEFSQLCKFHEGSIERILSPGLEDAEIAVASWTPGRQSYVFLTETTIIAAIARFGTYILAHIDIETKGWTELDAPLHDLHLDCLARESTLSVIAIGSGYTRPTSVYRITIMPDDLSSPGGWTVAVGFLYSSVDKTLHESVFSTPEHIRFTTTLKAPEREVHGFIWLPHNPKFMGPDGTLPPLIVRPHGGPTGHTPPGLDMTIQYFTSRGYAYFAINYTGSSAHGKAYRDALFGEWGILDRDDAAEAVHHLSCSGRIDGSRVGIEGGSAGGYNVLCSLTWYPEFFAGGVCFCGVSDIKALDAETHKMESHYVEALLNLEGLSDEEKDDLFRSRSPLYHAEKITTPLLLVHGDEDPVVPISQSREIKRKIESRRGGDDASDVELIVLKGEGHNFHRAESWLTIILEGERWWRKTLLRR</sequence>
<dbReference type="PANTHER" id="PTHR43056">
    <property type="entry name" value="PEPTIDASE S9 PROLYL OLIGOPEPTIDASE"/>
    <property type="match status" value="1"/>
</dbReference>
<dbReference type="SUPFAM" id="SSF53474">
    <property type="entry name" value="alpha/beta-Hydrolases"/>
    <property type="match status" value="1"/>
</dbReference>
<dbReference type="GO" id="GO:0008236">
    <property type="term" value="F:serine-type peptidase activity"/>
    <property type="evidence" value="ECO:0007669"/>
    <property type="project" value="InterPro"/>
</dbReference>
<dbReference type="Pfam" id="PF07676">
    <property type="entry name" value="PD40"/>
    <property type="match status" value="1"/>
</dbReference>
<dbReference type="InterPro" id="IPR011659">
    <property type="entry name" value="WD40"/>
</dbReference>
<protein>
    <submittedName>
        <fullName evidence="2">Peptidase S9 prolyl oligopeptidase active site-containing protein</fullName>
    </submittedName>
</protein>
<evidence type="ECO:0000259" key="1">
    <source>
        <dbReference type="Pfam" id="PF00326"/>
    </source>
</evidence>
<dbReference type="AlphaFoldDB" id="A0AAE0KJB2"/>
<reference evidence="2" key="1">
    <citation type="journal article" date="2023" name="Mol. Phylogenet. Evol.">
        <title>Genome-scale phylogeny and comparative genomics of the fungal order Sordariales.</title>
        <authorList>
            <person name="Hensen N."/>
            <person name="Bonometti L."/>
            <person name="Westerberg I."/>
            <person name="Brannstrom I.O."/>
            <person name="Guillou S."/>
            <person name="Cros-Aarteil S."/>
            <person name="Calhoun S."/>
            <person name="Haridas S."/>
            <person name="Kuo A."/>
            <person name="Mondo S."/>
            <person name="Pangilinan J."/>
            <person name="Riley R."/>
            <person name="LaButti K."/>
            <person name="Andreopoulos B."/>
            <person name="Lipzen A."/>
            <person name="Chen C."/>
            <person name="Yan M."/>
            <person name="Daum C."/>
            <person name="Ng V."/>
            <person name="Clum A."/>
            <person name="Steindorff A."/>
            <person name="Ohm R.A."/>
            <person name="Martin F."/>
            <person name="Silar P."/>
            <person name="Natvig D.O."/>
            <person name="Lalanne C."/>
            <person name="Gautier V."/>
            <person name="Ament-Velasquez S.L."/>
            <person name="Kruys A."/>
            <person name="Hutchinson M.I."/>
            <person name="Powell A.J."/>
            <person name="Barry K."/>
            <person name="Miller A.N."/>
            <person name="Grigoriev I.V."/>
            <person name="Debuchy R."/>
            <person name="Gladieux P."/>
            <person name="Hiltunen Thoren M."/>
            <person name="Johannesson H."/>
        </authorList>
    </citation>
    <scope>NUCLEOTIDE SEQUENCE</scope>
    <source>
        <strain evidence="2">CBS 232.78</strain>
    </source>
</reference>
<dbReference type="InterPro" id="IPR050585">
    <property type="entry name" value="Xaa-Pro_dipeptidyl-ppase/CocE"/>
</dbReference>
<reference evidence="2" key="2">
    <citation type="submission" date="2023-06" db="EMBL/GenBank/DDBJ databases">
        <authorList>
            <consortium name="Lawrence Berkeley National Laboratory"/>
            <person name="Haridas S."/>
            <person name="Hensen N."/>
            <person name="Bonometti L."/>
            <person name="Westerberg I."/>
            <person name="Brannstrom I.O."/>
            <person name="Guillou S."/>
            <person name="Cros-Aarteil S."/>
            <person name="Calhoun S."/>
            <person name="Kuo A."/>
            <person name="Mondo S."/>
            <person name="Pangilinan J."/>
            <person name="Riley R."/>
            <person name="LaButti K."/>
            <person name="Andreopoulos B."/>
            <person name="Lipzen A."/>
            <person name="Chen C."/>
            <person name="Yanf M."/>
            <person name="Daum C."/>
            <person name="Ng V."/>
            <person name="Clum A."/>
            <person name="Steindorff A."/>
            <person name="Ohm R."/>
            <person name="Martin F."/>
            <person name="Silar P."/>
            <person name="Natvig D."/>
            <person name="Lalanne C."/>
            <person name="Gautier V."/>
            <person name="Ament-velasquez S.L."/>
            <person name="Kruys A."/>
            <person name="Hutchinson M.I."/>
            <person name="Powell A.J."/>
            <person name="Barry K."/>
            <person name="Miller A.N."/>
            <person name="Grigoriev I.V."/>
            <person name="Debuchy R."/>
            <person name="Gladieux P."/>
            <person name="Thoren M.H."/>
            <person name="Johannesson H."/>
        </authorList>
    </citation>
    <scope>NUCLEOTIDE SEQUENCE</scope>
    <source>
        <strain evidence="2">CBS 232.78</strain>
    </source>
</reference>
<dbReference type="SUPFAM" id="SSF82171">
    <property type="entry name" value="DPP6 N-terminal domain-like"/>
    <property type="match status" value="1"/>
</dbReference>
<gene>
    <name evidence="2" type="ORF">B0H63DRAFT_524840</name>
</gene>
<dbReference type="Gene3D" id="2.120.10.30">
    <property type="entry name" value="TolB, C-terminal domain"/>
    <property type="match status" value="1"/>
</dbReference>
<dbReference type="Pfam" id="PF00326">
    <property type="entry name" value="Peptidase_S9"/>
    <property type="match status" value="1"/>
</dbReference>